<organism evidence="2 3">
    <name type="scientific">Haloarchaeobius iranensis</name>
    <dbReference type="NCBI Taxonomy" id="996166"/>
    <lineage>
        <taxon>Archaea</taxon>
        <taxon>Methanobacteriati</taxon>
        <taxon>Methanobacteriota</taxon>
        <taxon>Stenosarchaea group</taxon>
        <taxon>Halobacteria</taxon>
        <taxon>Halobacteriales</taxon>
        <taxon>Halorubellaceae</taxon>
        <taxon>Haloarchaeobius</taxon>
    </lineage>
</organism>
<evidence type="ECO:0000256" key="1">
    <source>
        <dbReference type="SAM" id="MobiDB-lite"/>
    </source>
</evidence>
<sequence length="226" mass="25182">MTRQILHLYADIGVEDEVLHTYGAVTRVGIEPDTNPFSDVVQGDARNPPITGSFDLAVAHPPCQRFSRATAGNNRDSHPDYIDDARRVCREYADHYIIENVPQAPLRDPVTFSGGMFGMPIHYPRAFETSFTVPEPDRSPRFRPDDGPLADQGKHGNAWVGTNEGWRLAKGYGHDWPARGLKRHAVPAPYLRRLLYHWLAAVEGDTRSEQQGLGAYHVATDGGVEQ</sequence>
<proteinExistence type="predicted"/>
<keyword evidence="3" id="KW-1185">Reference proteome</keyword>
<dbReference type="InterPro" id="IPR029063">
    <property type="entry name" value="SAM-dependent_MTases_sf"/>
</dbReference>
<dbReference type="EMBL" id="FNIA01000027">
    <property type="protein sequence ID" value="SDN32387.1"/>
    <property type="molecule type" value="Genomic_DNA"/>
</dbReference>
<dbReference type="Proteomes" id="UP000199370">
    <property type="component" value="Unassembled WGS sequence"/>
</dbReference>
<evidence type="ECO:0008006" key="4">
    <source>
        <dbReference type="Google" id="ProtNLM"/>
    </source>
</evidence>
<protein>
    <recommendedName>
        <fullName evidence="4">DNA (Cytosine-5)-methyltransferase 1</fullName>
    </recommendedName>
</protein>
<accession>A0A1H0AG48</accession>
<reference evidence="2 3" key="1">
    <citation type="submission" date="2016-10" db="EMBL/GenBank/DDBJ databases">
        <authorList>
            <person name="de Groot N.N."/>
        </authorList>
    </citation>
    <scope>NUCLEOTIDE SEQUENCE [LARGE SCALE GENOMIC DNA]</scope>
    <source>
        <strain evidence="3">EB21,IBRC-M 10013,KCTC 4048</strain>
    </source>
</reference>
<gene>
    <name evidence="2" type="ORF">SAMN05192554_1272</name>
</gene>
<feature type="region of interest" description="Disordered" evidence="1">
    <location>
        <begin position="132"/>
        <end position="156"/>
    </location>
</feature>
<evidence type="ECO:0000313" key="2">
    <source>
        <dbReference type="EMBL" id="SDN32387.1"/>
    </source>
</evidence>
<dbReference type="STRING" id="996166.SAMN05192554_1272"/>
<feature type="compositionally biased region" description="Basic and acidic residues" evidence="1">
    <location>
        <begin position="135"/>
        <end position="146"/>
    </location>
</feature>
<dbReference type="AlphaFoldDB" id="A0A1H0AG48"/>
<dbReference type="RefSeq" id="WP_089735896.1">
    <property type="nucleotide sequence ID" value="NZ_JBHSDN010000002.1"/>
</dbReference>
<evidence type="ECO:0000313" key="3">
    <source>
        <dbReference type="Proteomes" id="UP000199370"/>
    </source>
</evidence>
<dbReference type="SUPFAM" id="SSF53335">
    <property type="entry name" value="S-adenosyl-L-methionine-dependent methyltransferases"/>
    <property type="match status" value="1"/>
</dbReference>
<dbReference type="Gene3D" id="3.40.50.150">
    <property type="entry name" value="Vaccinia Virus protein VP39"/>
    <property type="match status" value="1"/>
</dbReference>
<name>A0A1H0AG48_9EURY</name>